<dbReference type="InterPro" id="IPR021109">
    <property type="entry name" value="Peptidase_aspartic_dom_sf"/>
</dbReference>
<dbReference type="Proteomes" id="UP000242715">
    <property type="component" value="Unassembled WGS sequence"/>
</dbReference>
<dbReference type="PANTHER" id="PTHR33240:SF17">
    <property type="entry name" value="EUKARYOTIC PEPTIDE CHAIN RELEASE FACTOR GTP-BINDING SUBUNIT-LIKE"/>
    <property type="match status" value="1"/>
</dbReference>
<evidence type="ECO:0000256" key="1">
    <source>
        <dbReference type="SAM" id="MobiDB-lite"/>
    </source>
</evidence>
<dbReference type="OrthoDB" id="1400091at2759"/>
<accession>A0A2Z6LJ40</accession>
<feature type="compositionally biased region" description="Basic residues" evidence="1">
    <location>
        <begin position="1"/>
        <end position="16"/>
    </location>
</feature>
<gene>
    <name evidence="2" type="ORF">TSUD_232290</name>
</gene>
<reference evidence="3" key="1">
    <citation type="journal article" date="2017" name="Front. Plant Sci.">
        <title>Climate Clever Clovers: New Paradigm to Reduce the Environmental Footprint of Ruminants by Breeding Low Methanogenic Forages Utilizing Haplotype Variation.</title>
        <authorList>
            <person name="Kaur P."/>
            <person name="Appels R."/>
            <person name="Bayer P.E."/>
            <person name="Keeble-Gagnere G."/>
            <person name="Wang J."/>
            <person name="Hirakawa H."/>
            <person name="Shirasawa K."/>
            <person name="Vercoe P."/>
            <person name="Stefanova K."/>
            <person name="Durmic Z."/>
            <person name="Nichols P."/>
            <person name="Revell C."/>
            <person name="Isobe S.N."/>
            <person name="Edwards D."/>
            <person name="Erskine W."/>
        </authorList>
    </citation>
    <scope>NUCLEOTIDE SEQUENCE [LARGE SCALE GENOMIC DNA]</scope>
    <source>
        <strain evidence="3">cv. Daliak</strain>
    </source>
</reference>
<dbReference type="PANTHER" id="PTHR33240">
    <property type="entry name" value="OS08G0508500 PROTEIN"/>
    <property type="match status" value="1"/>
</dbReference>
<dbReference type="AlphaFoldDB" id="A0A2Z6LJ40"/>
<dbReference type="Gene3D" id="2.40.70.10">
    <property type="entry name" value="Acid Proteases"/>
    <property type="match status" value="1"/>
</dbReference>
<name>A0A2Z6LJ40_TRISU</name>
<evidence type="ECO:0000313" key="2">
    <source>
        <dbReference type="EMBL" id="GAU17353.1"/>
    </source>
</evidence>
<sequence>MKRKPYNKKQRMHHSSARNGDDVKPENSPISYSLEDLPITGPNAPLPMVIKLQINNFSVLRVSVNEGSSANILYWSAFLKMGLSESMLKPFQSFLVGTIGETVSVKGYIDLDTTFGKGGNAKMIKVRYLVVDAMSVYNVVIGLPTVADLGAVISTMHLTMKYPVGDGMVGVVKADLDMAKKCYDMCPNAIY</sequence>
<proteinExistence type="predicted"/>
<keyword evidence="3" id="KW-1185">Reference proteome</keyword>
<organism evidence="2 3">
    <name type="scientific">Trifolium subterraneum</name>
    <name type="common">Subterranean clover</name>
    <dbReference type="NCBI Taxonomy" id="3900"/>
    <lineage>
        <taxon>Eukaryota</taxon>
        <taxon>Viridiplantae</taxon>
        <taxon>Streptophyta</taxon>
        <taxon>Embryophyta</taxon>
        <taxon>Tracheophyta</taxon>
        <taxon>Spermatophyta</taxon>
        <taxon>Magnoliopsida</taxon>
        <taxon>eudicotyledons</taxon>
        <taxon>Gunneridae</taxon>
        <taxon>Pentapetalae</taxon>
        <taxon>rosids</taxon>
        <taxon>fabids</taxon>
        <taxon>Fabales</taxon>
        <taxon>Fabaceae</taxon>
        <taxon>Papilionoideae</taxon>
        <taxon>50 kb inversion clade</taxon>
        <taxon>NPAAA clade</taxon>
        <taxon>Hologalegina</taxon>
        <taxon>IRL clade</taxon>
        <taxon>Trifolieae</taxon>
        <taxon>Trifolium</taxon>
    </lineage>
</organism>
<protein>
    <submittedName>
        <fullName evidence="2">Uncharacterized protein</fullName>
    </submittedName>
</protein>
<feature type="region of interest" description="Disordered" evidence="1">
    <location>
        <begin position="1"/>
        <end position="27"/>
    </location>
</feature>
<evidence type="ECO:0000313" key="3">
    <source>
        <dbReference type="Proteomes" id="UP000242715"/>
    </source>
</evidence>
<dbReference type="EMBL" id="DF973170">
    <property type="protein sequence ID" value="GAU17353.1"/>
    <property type="molecule type" value="Genomic_DNA"/>
</dbReference>